<keyword evidence="1" id="KW-0812">Transmembrane</keyword>
<feature type="transmembrane region" description="Helical" evidence="1">
    <location>
        <begin position="7"/>
        <end position="24"/>
    </location>
</feature>
<dbReference type="AlphaFoldDB" id="A0A364RB74"/>
<dbReference type="EMBL" id="QMDV01000005">
    <property type="protein sequence ID" value="RAU81552.1"/>
    <property type="molecule type" value="Genomic_DNA"/>
</dbReference>
<protein>
    <submittedName>
        <fullName evidence="2">Uncharacterized protein</fullName>
    </submittedName>
</protein>
<accession>A0A364RB74</accession>
<organism evidence="2 3">
    <name type="scientific">Pontibacter arcticus</name>
    <dbReference type="NCBI Taxonomy" id="2080288"/>
    <lineage>
        <taxon>Bacteria</taxon>
        <taxon>Pseudomonadati</taxon>
        <taxon>Bacteroidota</taxon>
        <taxon>Cytophagia</taxon>
        <taxon>Cytophagales</taxon>
        <taxon>Hymenobacteraceae</taxon>
        <taxon>Pontibacter</taxon>
    </lineage>
</organism>
<keyword evidence="1" id="KW-1133">Transmembrane helix</keyword>
<reference evidence="2 3" key="1">
    <citation type="submission" date="2018-06" db="EMBL/GenBank/DDBJ databases">
        <authorList>
            <person name="Liu Z.-W."/>
        </authorList>
    </citation>
    <scope>NUCLEOTIDE SEQUENCE [LARGE SCALE GENOMIC DNA]</scope>
    <source>
        <strain evidence="2 3">2b14</strain>
    </source>
</reference>
<evidence type="ECO:0000313" key="2">
    <source>
        <dbReference type="EMBL" id="RAU81552.1"/>
    </source>
</evidence>
<proteinExistence type="predicted"/>
<dbReference type="Proteomes" id="UP000251692">
    <property type="component" value="Unassembled WGS sequence"/>
</dbReference>
<comment type="caution">
    <text evidence="2">The sequence shown here is derived from an EMBL/GenBank/DDBJ whole genome shotgun (WGS) entry which is preliminary data.</text>
</comment>
<evidence type="ECO:0000256" key="1">
    <source>
        <dbReference type="SAM" id="Phobius"/>
    </source>
</evidence>
<reference evidence="2 3" key="2">
    <citation type="submission" date="2018-07" db="EMBL/GenBank/DDBJ databases">
        <title>Pontibacter sp. 2b14 genomic sequence and assembly.</title>
        <authorList>
            <person name="Du Z.-J."/>
        </authorList>
    </citation>
    <scope>NUCLEOTIDE SEQUENCE [LARGE SCALE GENOMIC DNA]</scope>
    <source>
        <strain evidence="2 3">2b14</strain>
    </source>
</reference>
<evidence type="ECO:0000313" key="3">
    <source>
        <dbReference type="Proteomes" id="UP000251692"/>
    </source>
</evidence>
<keyword evidence="3" id="KW-1185">Reference proteome</keyword>
<keyword evidence="1" id="KW-0472">Membrane</keyword>
<feature type="transmembrane region" description="Helical" evidence="1">
    <location>
        <begin position="44"/>
        <end position="62"/>
    </location>
</feature>
<gene>
    <name evidence="2" type="ORF">DP923_15740</name>
</gene>
<name>A0A364RB74_9BACT</name>
<sequence>MVQSLRYKAFVSGVFFLVIGLLLLPFYSNVYTYLMSQSIKMPDVGGMLGALLLLLAYIYGSFKYNLHVVRKKLETDEE</sequence>